<evidence type="ECO:0000256" key="1">
    <source>
        <dbReference type="ARBA" id="ARBA00004141"/>
    </source>
</evidence>
<dbReference type="InterPro" id="IPR000883">
    <property type="entry name" value="Cyt_C_Oxase_1"/>
</dbReference>
<evidence type="ECO:0000256" key="7">
    <source>
        <dbReference type="RuleBase" id="RU000370"/>
    </source>
</evidence>
<evidence type="ECO:0000313" key="10">
    <source>
        <dbReference type="EMBL" id="TQR15343.1"/>
    </source>
</evidence>
<dbReference type="Gene3D" id="1.20.210.10">
    <property type="entry name" value="Cytochrome c oxidase-like, subunit I domain"/>
    <property type="match status" value="1"/>
</dbReference>
<dbReference type="PRINTS" id="PR01165">
    <property type="entry name" value="CYCOXIDASEI"/>
</dbReference>
<evidence type="ECO:0000313" key="11">
    <source>
        <dbReference type="Proteomes" id="UP000318937"/>
    </source>
</evidence>
<feature type="transmembrane region" description="Helical" evidence="8">
    <location>
        <begin position="342"/>
        <end position="361"/>
    </location>
</feature>
<sequence length="555" mass="61623">MTTIAEKTKDLVRVDKRDGKLALAHIYVAFIALAIGGLCGLLQTLVRSGTFTLPWGIGYYQILTIHGVLLGLILTTYFIFGFQIAVVSRTSGTLTDKQRLLGWIGFWTMTIGTTASSIMILLNEASVLYTFYAPLQAHWIFYAGLALVIVGTWIGGAGLISKYVEWRKANPGQPSPLLTFMVVVNLAMWIICSLGVAVEVLFQLLPWSLGWVDKVDVLLSRTLFWYFGHPLVYFWLLPAYMVWYAIIPKIIGGKIFSDSLARLSFMLFLLFSIPVGFHHQLTEPGISSFWKFLQVVLTLMVVIPSLLTAFSMFATFEIRGRALGGKGVLGWFKELPWGDARFFAPFVGMVAFIPAGAGGIINASHQMNQLIHNTIWVTGHFHLTVATTVLLTFFGAAYWLIPHLTGRVFTKQMNRLAIIQTIVWAFGMSIMSGAMHIVGLFGAPRRSDFSTYGGSAQATEWIPYQIAQAVGGTILFIGIVLILYIVANLIWFAPKGETEFPVAEVSEHAEKTPMALENWKIWLTICIALILFAYTVPVIEIIQNAPPGSIGYKLW</sequence>
<dbReference type="InterPro" id="IPR036927">
    <property type="entry name" value="Cyt_c_oxase-like_su1_sf"/>
</dbReference>
<keyword evidence="4 7" id="KW-0249">Electron transport</keyword>
<dbReference type="AlphaFoldDB" id="A0A544TCZ9"/>
<comment type="similarity">
    <text evidence="7">Belongs to the heme-copper respiratory oxidase family.</text>
</comment>
<gene>
    <name evidence="10" type="ORF">FG383_09585</name>
</gene>
<dbReference type="PROSITE" id="PS50855">
    <property type="entry name" value="COX1"/>
    <property type="match status" value="1"/>
</dbReference>
<dbReference type="PANTHER" id="PTHR10422">
    <property type="entry name" value="CYTOCHROME C OXIDASE SUBUNIT 1"/>
    <property type="match status" value="1"/>
</dbReference>
<dbReference type="GO" id="GO:0016020">
    <property type="term" value="C:membrane"/>
    <property type="evidence" value="ECO:0007669"/>
    <property type="project" value="UniProtKB-SubCell"/>
</dbReference>
<dbReference type="SUPFAM" id="SSF81442">
    <property type="entry name" value="Cytochrome c oxidase subunit I-like"/>
    <property type="match status" value="1"/>
</dbReference>
<dbReference type="RefSeq" id="WP_142607191.1">
    <property type="nucleotide sequence ID" value="NZ_VDGG01000016.1"/>
</dbReference>
<dbReference type="InterPro" id="IPR023615">
    <property type="entry name" value="Cyt_c_Oxase_su1_BS"/>
</dbReference>
<keyword evidence="3 7" id="KW-0812">Transmembrane</keyword>
<keyword evidence="7" id="KW-0813">Transport</keyword>
<evidence type="ECO:0000256" key="4">
    <source>
        <dbReference type="ARBA" id="ARBA00022982"/>
    </source>
</evidence>
<feature type="transmembrane region" description="Helical" evidence="8">
    <location>
        <begin position="21"/>
        <end position="46"/>
    </location>
</feature>
<feature type="transmembrane region" description="Helical" evidence="8">
    <location>
        <begin position="176"/>
        <end position="204"/>
    </location>
</feature>
<dbReference type="GO" id="GO:0009060">
    <property type="term" value="P:aerobic respiration"/>
    <property type="evidence" value="ECO:0007669"/>
    <property type="project" value="InterPro"/>
</dbReference>
<dbReference type="GO" id="GO:0020037">
    <property type="term" value="F:heme binding"/>
    <property type="evidence" value="ECO:0007669"/>
    <property type="project" value="InterPro"/>
</dbReference>
<keyword evidence="11" id="KW-1185">Reference proteome</keyword>
<proteinExistence type="inferred from homology"/>
<keyword evidence="2 7" id="KW-0679">Respiratory chain</keyword>
<reference evidence="10 11" key="1">
    <citation type="submission" date="2019-05" db="EMBL/GenBank/DDBJ databases">
        <title>Psychrobacillus vulpis sp. nov., a new species isolated from feces of a red fox that inhabits in The Tablas de Daimiel Natural Park, Albacete, Spain.</title>
        <authorList>
            <person name="Rodriguez M."/>
            <person name="Reina J.C."/>
            <person name="Bejar V."/>
            <person name="Llamas I."/>
        </authorList>
    </citation>
    <scope>NUCLEOTIDE SEQUENCE [LARGE SCALE GENOMIC DNA]</scope>
    <source>
        <strain evidence="10 11">NHI-2</strain>
    </source>
</reference>
<evidence type="ECO:0000256" key="2">
    <source>
        <dbReference type="ARBA" id="ARBA00022660"/>
    </source>
</evidence>
<feature type="transmembrane region" description="Helical" evidence="8">
    <location>
        <begin position="224"/>
        <end position="247"/>
    </location>
</feature>
<keyword evidence="7" id="KW-0479">Metal-binding</keyword>
<dbReference type="PROSITE" id="PS00077">
    <property type="entry name" value="COX1_CUB"/>
    <property type="match status" value="1"/>
</dbReference>
<dbReference type="Proteomes" id="UP000318937">
    <property type="component" value="Unassembled WGS sequence"/>
</dbReference>
<keyword evidence="7" id="KW-0349">Heme</keyword>
<feature type="transmembrane region" description="Helical" evidence="8">
    <location>
        <begin position="381"/>
        <end position="401"/>
    </location>
</feature>
<comment type="caution">
    <text evidence="10">The sequence shown here is derived from an EMBL/GenBank/DDBJ whole genome shotgun (WGS) entry which is preliminary data.</text>
</comment>
<comment type="subcellular location">
    <subcellularLocation>
        <location evidence="1">Membrane</location>
        <topology evidence="1">Multi-pass membrane protein</topology>
    </subcellularLocation>
</comment>
<dbReference type="EMBL" id="VDGG01000016">
    <property type="protein sequence ID" value="TQR15343.1"/>
    <property type="molecule type" value="Genomic_DNA"/>
</dbReference>
<dbReference type="Pfam" id="PF00115">
    <property type="entry name" value="COX1"/>
    <property type="match status" value="1"/>
</dbReference>
<feature type="transmembrane region" description="Helical" evidence="8">
    <location>
        <begin position="289"/>
        <end position="316"/>
    </location>
</feature>
<feature type="transmembrane region" description="Helical" evidence="8">
    <location>
        <begin position="422"/>
        <end position="442"/>
    </location>
</feature>
<feature type="transmembrane region" description="Helical" evidence="8">
    <location>
        <begin position="462"/>
        <end position="486"/>
    </location>
</feature>
<feature type="transmembrane region" description="Helical" evidence="8">
    <location>
        <begin position="140"/>
        <end position="164"/>
    </location>
</feature>
<evidence type="ECO:0000259" key="9">
    <source>
        <dbReference type="PROSITE" id="PS50855"/>
    </source>
</evidence>
<keyword evidence="7" id="KW-0408">Iron</keyword>
<dbReference type="InterPro" id="IPR033943">
    <property type="entry name" value="Ba3-like_Oxidase_I"/>
</dbReference>
<feature type="transmembrane region" description="Helical" evidence="8">
    <location>
        <begin position="58"/>
        <end position="80"/>
    </location>
</feature>
<feature type="domain" description="Cytochrome oxidase subunit I profile" evidence="9">
    <location>
        <begin position="20"/>
        <end position="493"/>
    </location>
</feature>
<evidence type="ECO:0000256" key="3">
    <source>
        <dbReference type="ARBA" id="ARBA00022692"/>
    </source>
</evidence>
<organism evidence="10 11">
    <name type="scientific">Psychrobacillus soli</name>
    <dbReference type="NCBI Taxonomy" id="1543965"/>
    <lineage>
        <taxon>Bacteria</taxon>
        <taxon>Bacillati</taxon>
        <taxon>Bacillota</taxon>
        <taxon>Bacilli</taxon>
        <taxon>Bacillales</taxon>
        <taxon>Bacillaceae</taxon>
        <taxon>Psychrobacillus</taxon>
    </lineage>
</organism>
<evidence type="ECO:0000256" key="6">
    <source>
        <dbReference type="ARBA" id="ARBA00023136"/>
    </source>
</evidence>
<dbReference type="CDD" id="cd01660">
    <property type="entry name" value="ba3-like_Oxidase_I"/>
    <property type="match status" value="1"/>
</dbReference>
<keyword evidence="5 8" id="KW-1133">Transmembrane helix</keyword>
<dbReference type="OrthoDB" id="9764568at2"/>
<keyword evidence="6 8" id="KW-0472">Membrane</keyword>
<name>A0A544TCZ9_9BACI</name>
<protein>
    <submittedName>
        <fullName evidence="10">B(O/a)3-type cytochrome-c oxidase subunit 1</fullName>
    </submittedName>
</protein>
<feature type="transmembrane region" description="Helical" evidence="8">
    <location>
        <begin position="259"/>
        <end position="277"/>
    </location>
</feature>
<dbReference type="PANTHER" id="PTHR10422:SF40">
    <property type="entry name" value="CYTOCHROME C OXIDASE SUBUNIT I"/>
    <property type="match status" value="1"/>
</dbReference>
<accession>A0A544TCZ9</accession>
<evidence type="ECO:0000256" key="8">
    <source>
        <dbReference type="SAM" id="Phobius"/>
    </source>
</evidence>
<dbReference type="GO" id="GO:0004129">
    <property type="term" value="F:cytochrome-c oxidase activity"/>
    <property type="evidence" value="ECO:0007669"/>
    <property type="project" value="InterPro"/>
</dbReference>
<dbReference type="InterPro" id="IPR023616">
    <property type="entry name" value="Cyt_c_oxase-like_su1_dom"/>
</dbReference>
<feature type="transmembrane region" description="Helical" evidence="8">
    <location>
        <begin position="521"/>
        <end position="542"/>
    </location>
</feature>
<evidence type="ECO:0000256" key="5">
    <source>
        <dbReference type="ARBA" id="ARBA00022989"/>
    </source>
</evidence>
<feature type="transmembrane region" description="Helical" evidence="8">
    <location>
        <begin position="100"/>
        <end position="120"/>
    </location>
</feature>